<evidence type="ECO:0000313" key="11">
    <source>
        <dbReference type="Proteomes" id="UP000031843"/>
    </source>
</evidence>
<keyword evidence="3 7" id="KW-0129">CBS domain</keyword>
<keyword evidence="5" id="KW-0862">Zinc</keyword>
<proteinExistence type="inferred from homology"/>
<dbReference type="PROSITE" id="PS51371">
    <property type="entry name" value="CBS"/>
    <property type="match status" value="2"/>
</dbReference>
<evidence type="ECO:0000256" key="3">
    <source>
        <dbReference type="ARBA" id="ARBA00023122"/>
    </source>
</evidence>
<dbReference type="Gene3D" id="3.10.580.10">
    <property type="entry name" value="CBS-domain"/>
    <property type="match status" value="1"/>
</dbReference>
<keyword evidence="10" id="KW-0413">Isomerase</keyword>
<evidence type="ECO:0000313" key="10">
    <source>
        <dbReference type="EMBL" id="AJG17845.1"/>
    </source>
</evidence>
<evidence type="ECO:0000256" key="4">
    <source>
        <dbReference type="PIRNR" id="PIRNR004692"/>
    </source>
</evidence>
<dbReference type="CDD" id="cd05014">
    <property type="entry name" value="SIS_Kpsf"/>
    <property type="match status" value="1"/>
</dbReference>
<dbReference type="Gene3D" id="3.40.50.10490">
    <property type="entry name" value="Glucose-6-phosphate isomerase like protein, domain 1"/>
    <property type="match status" value="1"/>
</dbReference>
<comment type="similarity">
    <text evidence="1 4">Belongs to the SIS family. GutQ/KpsF subfamily.</text>
</comment>
<name>A0A0C4Y4J3_9BURK</name>
<dbReference type="PIRSF" id="PIRSF004692">
    <property type="entry name" value="KdsD_KpsF"/>
    <property type="match status" value="1"/>
</dbReference>
<evidence type="ECO:0000256" key="6">
    <source>
        <dbReference type="PIRSR" id="PIRSR004692-3"/>
    </source>
</evidence>
<dbReference type="EMBL" id="CP010536">
    <property type="protein sequence ID" value="AJG17845.1"/>
    <property type="molecule type" value="Genomic_DNA"/>
</dbReference>
<feature type="site" description="Catalytically relevant" evidence="6">
    <location>
        <position position="150"/>
    </location>
</feature>
<evidence type="ECO:0000256" key="1">
    <source>
        <dbReference type="ARBA" id="ARBA00008165"/>
    </source>
</evidence>
<dbReference type="SMART" id="SM00116">
    <property type="entry name" value="CBS"/>
    <property type="match status" value="2"/>
</dbReference>
<dbReference type="InterPro" id="IPR046342">
    <property type="entry name" value="CBS_dom_sf"/>
</dbReference>
<feature type="site" description="Catalytically relevant" evidence="6">
    <location>
        <position position="191"/>
    </location>
</feature>
<dbReference type="Pfam" id="PF00571">
    <property type="entry name" value="CBS"/>
    <property type="match status" value="2"/>
</dbReference>
<dbReference type="GO" id="GO:0097367">
    <property type="term" value="F:carbohydrate derivative binding"/>
    <property type="evidence" value="ECO:0007669"/>
    <property type="project" value="InterPro"/>
</dbReference>
<reference evidence="10 11" key="1">
    <citation type="journal article" date="2015" name="Genome Announc.">
        <title>Complete Genome Sequence of Cupriavidus basilensis 4G11, Isolated from the Oak Ridge Field Research Center Site.</title>
        <authorList>
            <person name="Ray J."/>
            <person name="Waters R.J."/>
            <person name="Skerker J.M."/>
            <person name="Kuehl J.V."/>
            <person name="Price M.N."/>
            <person name="Huang J."/>
            <person name="Chakraborty R."/>
            <person name="Arkin A.P."/>
            <person name="Deutschbauer A."/>
        </authorList>
    </citation>
    <scope>NUCLEOTIDE SEQUENCE [LARGE SCALE GENOMIC DNA]</scope>
    <source>
        <strain evidence="10">4G11</strain>
    </source>
</reference>
<feature type="binding site" evidence="5">
    <location>
        <position position="80"/>
    </location>
    <ligand>
        <name>Zn(2+)</name>
        <dbReference type="ChEBI" id="CHEBI:29105"/>
    </ligand>
</feature>
<dbReference type="PANTHER" id="PTHR42745">
    <property type="match status" value="1"/>
</dbReference>
<dbReference type="CDD" id="cd04604">
    <property type="entry name" value="CBS_pair_SIS_assoc"/>
    <property type="match status" value="1"/>
</dbReference>
<dbReference type="InterPro" id="IPR004800">
    <property type="entry name" value="KdsD/KpsF-type"/>
</dbReference>
<dbReference type="OrthoDB" id="9762536at2"/>
<dbReference type="InterPro" id="IPR000644">
    <property type="entry name" value="CBS_dom"/>
</dbReference>
<dbReference type="RefSeq" id="WP_043343445.1">
    <property type="nucleotide sequence ID" value="NZ_CP010536.1"/>
</dbReference>
<keyword evidence="5" id="KW-0479">Metal-binding</keyword>
<dbReference type="EC" id="5.3.1.13" evidence="10"/>
<dbReference type="GO" id="GO:1901135">
    <property type="term" value="P:carbohydrate derivative metabolic process"/>
    <property type="evidence" value="ECO:0007669"/>
    <property type="project" value="InterPro"/>
</dbReference>
<evidence type="ECO:0000256" key="5">
    <source>
        <dbReference type="PIRSR" id="PIRSR004692-2"/>
    </source>
</evidence>
<dbReference type="PANTHER" id="PTHR42745:SF1">
    <property type="entry name" value="ARABINOSE 5-PHOSPHATE ISOMERASE KDSD"/>
    <property type="match status" value="1"/>
</dbReference>
<feature type="site" description="Catalytically relevant" evidence="6">
    <location>
        <position position="57"/>
    </location>
</feature>
<dbReference type="InterPro" id="IPR035474">
    <property type="entry name" value="SIS_Kpsf"/>
</dbReference>
<dbReference type="FunFam" id="3.40.50.10490:FF:000011">
    <property type="entry name" value="Arabinose 5-phosphate isomerase"/>
    <property type="match status" value="1"/>
</dbReference>
<keyword evidence="11" id="KW-1185">Reference proteome</keyword>
<dbReference type="SUPFAM" id="SSF53697">
    <property type="entry name" value="SIS domain"/>
    <property type="match status" value="1"/>
</dbReference>
<dbReference type="STRING" id="68895.RR42_m0432"/>
<dbReference type="Pfam" id="PF01380">
    <property type="entry name" value="SIS"/>
    <property type="match status" value="1"/>
</dbReference>
<dbReference type="KEGG" id="cbw:RR42_m0432"/>
<dbReference type="PROSITE" id="PS51464">
    <property type="entry name" value="SIS"/>
    <property type="match status" value="1"/>
</dbReference>
<gene>
    <name evidence="10" type="ORF">RR42_m0432</name>
</gene>
<evidence type="ECO:0000256" key="2">
    <source>
        <dbReference type="ARBA" id="ARBA00022737"/>
    </source>
</evidence>
<dbReference type="InterPro" id="IPR001347">
    <property type="entry name" value="SIS_dom"/>
</dbReference>
<keyword evidence="2" id="KW-0677">Repeat</keyword>
<dbReference type="GO" id="GO:0046872">
    <property type="term" value="F:metal ion binding"/>
    <property type="evidence" value="ECO:0007669"/>
    <property type="project" value="UniProtKB-KW"/>
</dbReference>
<protein>
    <submittedName>
        <fullName evidence="10">Arabinose 5-phosphate isomerase</fullName>
        <ecNumber evidence="10">5.3.1.13</ecNumber>
    </submittedName>
</protein>
<dbReference type="GO" id="GO:0005975">
    <property type="term" value="P:carbohydrate metabolic process"/>
    <property type="evidence" value="ECO:0007669"/>
    <property type="project" value="InterPro"/>
</dbReference>
<organism evidence="10 11">
    <name type="scientific">Cupriavidus basilensis</name>
    <dbReference type="NCBI Taxonomy" id="68895"/>
    <lineage>
        <taxon>Bacteria</taxon>
        <taxon>Pseudomonadati</taxon>
        <taxon>Pseudomonadota</taxon>
        <taxon>Betaproteobacteria</taxon>
        <taxon>Burkholderiales</taxon>
        <taxon>Burkholderiaceae</taxon>
        <taxon>Cupriavidus</taxon>
    </lineage>
</organism>
<feature type="domain" description="SIS" evidence="9">
    <location>
        <begin position="39"/>
        <end position="182"/>
    </location>
</feature>
<dbReference type="Proteomes" id="UP000031843">
    <property type="component" value="Chromosome main"/>
</dbReference>
<evidence type="ECO:0000259" key="9">
    <source>
        <dbReference type="PROSITE" id="PS51464"/>
    </source>
</evidence>
<feature type="domain" description="CBS" evidence="8">
    <location>
        <begin position="208"/>
        <end position="268"/>
    </location>
</feature>
<dbReference type="InterPro" id="IPR050986">
    <property type="entry name" value="GutQ/KpsF_isomerases"/>
</dbReference>
<dbReference type="GO" id="GO:0019146">
    <property type="term" value="F:arabinose-5-phosphate isomerase activity"/>
    <property type="evidence" value="ECO:0007669"/>
    <property type="project" value="UniProtKB-EC"/>
</dbReference>
<accession>A0A0C4Y4J3</accession>
<evidence type="ECO:0000259" key="8">
    <source>
        <dbReference type="PROSITE" id="PS51371"/>
    </source>
</evidence>
<sequence length="327" mass="34536">MIANFNADRALRLARETLQIEADAVAALAGRLDDEFVQAVQLTLNCSGRVVVSGIGKSGHIGRKVAATLASTGTPAFFVHPAEASHGDLGMVTRDDVLIAFSNSGETAELLSIVPIVKRIGAKLISVTGNPASTLAKLADAHLNAGVEKEACTLNLAPTASTTAALAMGDALAVAVLDARGFGEEDFARSHPGGALGRKLLTHVRDVMRSGNAVPKVRASTPLAQALMEITRKGMAMTAVVDPDDRLIGVFTDGDLRRLLETSHDWKTVPISEVMHRTPHTVGPDQLAVEAVQVMEANRINQMLVVDAEQHLVGALHIHDLTRAKVI</sequence>
<dbReference type="AlphaFoldDB" id="A0A0C4Y4J3"/>
<evidence type="ECO:0000256" key="7">
    <source>
        <dbReference type="PROSITE-ProRule" id="PRU00703"/>
    </source>
</evidence>
<dbReference type="InterPro" id="IPR046348">
    <property type="entry name" value="SIS_dom_sf"/>
</dbReference>
<feature type="domain" description="CBS" evidence="8">
    <location>
        <begin position="275"/>
        <end position="327"/>
    </location>
</feature>
<dbReference type="NCBIfam" id="TIGR00393">
    <property type="entry name" value="kpsF"/>
    <property type="match status" value="1"/>
</dbReference>
<feature type="site" description="Catalytically relevant" evidence="6">
    <location>
        <position position="109"/>
    </location>
</feature>